<name>A0A914BWH6_9BILA</name>
<dbReference type="AlphaFoldDB" id="A0A914BWH6"/>
<keyword evidence="1" id="KW-1133">Transmembrane helix</keyword>
<dbReference type="WBParaSite" id="ACRNAN_Path_1163.g4498.t1">
    <property type="protein sequence ID" value="ACRNAN_Path_1163.g4498.t1"/>
    <property type="gene ID" value="ACRNAN_Path_1163.g4498"/>
</dbReference>
<evidence type="ECO:0000256" key="1">
    <source>
        <dbReference type="SAM" id="Phobius"/>
    </source>
</evidence>
<proteinExistence type="predicted"/>
<keyword evidence="1" id="KW-0472">Membrane</keyword>
<dbReference type="PANTHER" id="PTHR36649">
    <property type="entry name" value="UBIQUITIN-LIKE DOMAIN-CONTAINING PROTEIN"/>
    <property type="match status" value="1"/>
</dbReference>
<dbReference type="SUPFAM" id="SSF56399">
    <property type="entry name" value="ADP-ribosylation"/>
    <property type="match status" value="1"/>
</dbReference>
<evidence type="ECO:0000313" key="3">
    <source>
        <dbReference type="WBParaSite" id="ACRNAN_Path_1163.g4498.t1"/>
    </source>
</evidence>
<reference evidence="3" key="1">
    <citation type="submission" date="2022-11" db="UniProtKB">
        <authorList>
            <consortium name="WormBaseParasite"/>
        </authorList>
    </citation>
    <scope>IDENTIFICATION</scope>
</reference>
<protein>
    <submittedName>
        <fullName evidence="3">PARP catalytic domain-containing protein</fullName>
    </submittedName>
</protein>
<keyword evidence="1" id="KW-0812">Transmembrane</keyword>
<feature type="transmembrane region" description="Helical" evidence="1">
    <location>
        <begin position="62"/>
        <end position="82"/>
    </location>
</feature>
<sequence length="354" mass="40599">MKVLINRSVGPGLDRIRSVQDAPDCITSKIVFYKSTISKNFLEDWNPSVTYVKPHSYASLSYLLNLLLCLKVNILLIFRLFGKGIFCYPNPRAALFLQTSQSTFQYNGKPYSILLQVRVDPLKYTIQYERLNTTKFEVLEVDDKAAIRPYGICLFPAKIHEKAIASINNQQLNSSLVQTYDCATGTCAPQINVIKYAHLLDSLYDYDFTREKDVTPKYIGNKQYLRPYGCLRLGIKVKGKYENEEWLSTTWHNAYHGTRPEYVTCILENGFKKSVKGSYGPGVYCTPNPKEALRYAILKKSTFNYKGIDYYVVLQTRVDPSKYKVVCGNDINKQYWLLGDENGIRAYAICLFPK</sequence>
<evidence type="ECO:0000313" key="2">
    <source>
        <dbReference type="Proteomes" id="UP000887540"/>
    </source>
</evidence>
<dbReference type="Proteomes" id="UP000887540">
    <property type="component" value="Unplaced"/>
</dbReference>
<organism evidence="2 3">
    <name type="scientific">Acrobeloides nanus</name>
    <dbReference type="NCBI Taxonomy" id="290746"/>
    <lineage>
        <taxon>Eukaryota</taxon>
        <taxon>Metazoa</taxon>
        <taxon>Ecdysozoa</taxon>
        <taxon>Nematoda</taxon>
        <taxon>Chromadorea</taxon>
        <taxon>Rhabditida</taxon>
        <taxon>Tylenchina</taxon>
        <taxon>Cephalobomorpha</taxon>
        <taxon>Cephaloboidea</taxon>
        <taxon>Cephalobidae</taxon>
        <taxon>Acrobeloides</taxon>
    </lineage>
</organism>
<dbReference type="PANTHER" id="PTHR36649:SF28">
    <property type="entry name" value="UBIQUITIN-LIKE DOMAIN-CONTAINING PROTEIN"/>
    <property type="match status" value="1"/>
</dbReference>
<keyword evidence="2" id="KW-1185">Reference proteome</keyword>
<dbReference type="Gene3D" id="3.90.175.10">
    <property type="entry name" value="Diphtheria Toxin, domain 1"/>
    <property type="match status" value="1"/>
</dbReference>
<accession>A0A914BWH6</accession>